<feature type="transmembrane region" description="Helical" evidence="17">
    <location>
        <begin position="21"/>
        <end position="40"/>
    </location>
</feature>
<dbReference type="Proteomes" id="UP000044377">
    <property type="component" value="Unassembled WGS sequence"/>
</dbReference>
<comment type="catalytic activity">
    <reaction evidence="14">
        <text>L-tryptophan(in) + H(+)(in) = L-tryptophan(out) + H(+)(out)</text>
        <dbReference type="Rhea" id="RHEA:28879"/>
        <dbReference type="ChEBI" id="CHEBI:15378"/>
        <dbReference type="ChEBI" id="CHEBI:57912"/>
    </reaction>
    <physiologicalReaction direction="right-to-left" evidence="14">
        <dbReference type="Rhea" id="RHEA:28881"/>
    </physiologicalReaction>
</comment>
<dbReference type="GO" id="GO:0005886">
    <property type="term" value="C:plasma membrane"/>
    <property type="evidence" value="ECO:0007669"/>
    <property type="project" value="UniProtKB-SubCell"/>
</dbReference>
<dbReference type="Pfam" id="PF00324">
    <property type="entry name" value="AA_permease"/>
    <property type="match status" value="1"/>
</dbReference>
<evidence type="ECO:0000256" key="1">
    <source>
        <dbReference type="ARBA" id="ARBA00004429"/>
    </source>
</evidence>
<evidence type="ECO:0000256" key="3">
    <source>
        <dbReference type="ARBA" id="ARBA00022448"/>
    </source>
</evidence>
<keyword evidence="9 17" id="KW-0472">Membrane</keyword>
<dbReference type="PANTHER" id="PTHR43495:SF4">
    <property type="entry name" value="AROMATIC AMINO ACID TRANSPORT PROTEIN AROP"/>
    <property type="match status" value="1"/>
</dbReference>
<evidence type="ECO:0000256" key="5">
    <source>
        <dbReference type="ARBA" id="ARBA00022519"/>
    </source>
</evidence>
<keyword evidence="5" id="KW-0997">Cell inner membrane</keyword>
<evidence type="ECO:0000259" key="18">
    <source>
        <dbReference type="Pfam" id="PF00324"/>
    </source>
</evidence>
<accession>A0A0G4JVL8</accession>
<comment type="similarity">
    <text evidence="2">Belongs to the amino acid-polyamine-organocation (APC) superfamily. Amino acid transporter (AAT) (TC 2.A.3.1) family.</text>
</comment>
<evidence type="ECO:0000256" key="9">
    <source>
        <dbReference type="ARBA" id="ARBA00023136"/>
    </source>
</evidence>
<proteinExistence type="inferred from homology"/>
<feature type="transmembrane region" description="Helical" evidence="17">
    <location>
        <begin position="360"/>
        <end position="379"/>
    </location>
</feature>
<name>A0A0G4JVL8_9GAMM</name>
<comment type="catalytic activity">
    <reaction evidence="16">
        <text>L-phenylalanine(in) + H(+)(in) = L-phenylalanine(out) + H(+)(out)</text>
        <dbReference type="Rhea" id="RHEA:28923"/>
        <dbReference type="ChEBI" id="CHEBI:15378"/>
        <dbReference type="ChEBI" id="CHEBI:58095"/>
    </reaction>
    <physiologicalReaction direction="right-to-left" evidence="16">
        <dbReference type="Rhea" id="RHEA:28925"/>
    </physiologicalReaction>
</comment>
<dbReference type="PIRSF" id="PIRSF006060">
    <property type="entry name" value="AA_transporter"/>
    <property type="match status" value="1"/>
</dbReference>
<feature type="transmembrane region" description="Helical" evidence="17">
    <location>
        <begin position="127"/>
        <end position="144"/>
    </location>
</feature>
<evidence type="ECO:0000256" key="17">
    <source>
        <dbReference type="SAM" id="Phobius"/>
    </source>
</evidence>
<keyword evidence="3" id="KW-0813">Transport</keyword>
<evidence type="ECO:0000256" key="15">
    <source>
        <dbReference type="ARBA" id="ARBA00048727"/>
    </source>
</evidence>
<evidence type="ECO:0000256" key="7">
    <source>
        <dbReference type="ARBA" id="ARBA00022970"/>
    </source>
</evidence>
<dbReference type="GO" id="GO:0055085">
    <property type="term" value="P:transmembrane transport"/>
    <property type="evidence" value="ECO:0007669"/>
    <property type="project" value="InterPro"/>
</dbReference>
<comment type="subcellular location">
    <subcellularLocation>
        <location evidence="1">Cell inner membrane</location>
        <topology evidence="1">Multi-pass membrane protein</topology>
    </subcellularLocation>
</comment>
<feature type="transmembrane region" description="Helical" evidence="17">
    <location>
        <begin position="153"/>
        <end position="175"/>
    </location>
</feature>
<feature type="transmembrane region" description="Helical" evidence="17">
    <location>
        <begin position="282"/>
        <end position="305"/>
    </location>
</feature>
<evidence type="ECO:0000256" key="2">
    <source>
        <dbReference type="ARBA" id="ARBA00008583"/>
    </source>
</evidence>
<dbReference type="EMBL" id="CGIG01000001">
    <property type="protein sequence ID" value="CPR17084.1"/>
    <property type="molecule type" value="Genomic_DNA"/>
</dbReference>
<keyword evidence="6 17" id="KW-0812">Transmembrane</keyword>
<evidence type="ECO:0000256" key="6">
    <source>
        <dbReference type="ARBA" id="ARBA00022692"/>
    </source>
</evidence>
<evidence type="ECO:0000256" key="4">
    <source>
        <dbReference type="ARBA" id="ARBA00022475"/>
    </source>
</evidence>
<feature type="transmembrane region" description="Helical" evidence="17">
    <location>
        <begin position="331"/>
        <end position="354"/>
    </location>
</feature>
<evidence type="ECO:0000256" key="12">
    <source>
        <dbReference type="ARBA" id="ARBA00041728"/>
    </source>
</evidence>
<dbReference type="PANTHER" id="PTHR43495">
    <property type="entry name" value="GABA PERMEASE"/>
    <property type="match status" value="1"/>
</dbReference>
<evidence type="ECO:0000256" key="11">
    <source>
        <dbReference type="ARBA" id="ARBA00040443"/>
    </source>
</evidence>
<evidence type="ECO:0000313" key="20">
    <source>
        <dbReference type="Proteomes" id="UP000044377"/>
    </source>
</evidence>
<evidence type="ECO:0000256" key="10">
    <source>
        <dbReference type="ARBA" id="ARBA00037317"/>
    </source>
</evidence>
<organism evidence="19 20">
    <name type="scientific">Brenneria goodwinii</name>
    <dbReference type="NCBI Taxonomy" id="1109412"/>
    <lineage>
        <taxon>Bacteria</taxon>
        <taxon>Pseudomonadati</taxon>
        <taxon>Pseudomonadota</taxon>
        <taxon>Gammaproteobacteria</taxon>
        <taxon>Enterobacterales</taxon>
        <taxon>Pectobacteriaceae</taxon>
        <taxon>Brenneria</taxon>
    </lineage>
</organism>
<protein>
    <recommendedName>
        <fullName evidence="11">Aromatic amino acid transport protein AroP</fullName>
    </recommendedName>
    <alternativeName>
        <fullName evidence="12">Aromatic amino acid:H(+) symporter AroP</fullName>
    </alternativeName>
    <alternativeName>
        <fullName evidence="13">General aromatic amino acid permease</fullName>
    </alternativeName>
</protein>
<feature type="transmembrane region" description="Helical" evidence="17">
    <location>
        <begin position="427"/>
        <end position="445"/>
    </location>
</feature>
<evidence type="ECO:0000256" key="8">
    <source>
        <dbReference type="ARBA" id="ARBA00022989"/>
    </source>
</evidence>
<comment type="function">
    <text evidence="10">Permease that is involved in the active transport across the cytoplasmic membrane of all three aromatic amino acids, phenylalanine, tyrosine and tryptophan.</text>
</comment>
<dbReference type="RefSeq" id="WP_048637513.1">
    <property type="nucleotide sequence ID" value="NZ_CGIG01000001.1"/>
</dbReference>
<dbReference type="FunFam" id="1.20.1740.10:FF:000001">
    <property type="entry name" value="Amino acid permease"/>
    <property type="match status" value="1"/>
</dbReference>
<evidence type="ECO:0000256" key="14">
    <source>
        <dbReference type="ARBA" id="ARBA00048394"/>
    </source>
</evidence>
<dbReference type="InterPro" id="IPR004841">
    <property type="entry name" value="AA-permease/SLC12A_dom"/>
</dbReference>
<keyword evidence="7" id="KW-0029">Amino-acid transport</keyword>
<evidence type="ECO:0000256" key="13">
    <source>
        <dbReference type="ARBA" id="ARBA00042267"/>
    </source>
</evidence>
<feature type="transmembrane region" description="Helical" evidence="17">
    <location>
        <begin position="240"/>
        <end position="262"/>
    </location>
</feature>
<feature type="transmembrane region" description="Helical" evidence="17">
    <location>
        <begin position="99"/>
        <end position="121"/>
    </location>
</feature>
<gene>
    <name evidence="19" type="ORF">BN1221_02440c</name>
</gene>
<feature type="domain" description="Amino acid permease/ SLC12A" evidence="18">
    <location>
        <begin position="18"/>
        <end position="450"/>
    </location>
</feature>
<comment type="catalytic activity">
    <reaction evidence="15">
        <text>L-tyrosine(in) + H(+)(in) = L-tyrosine(out) + H(+)(out)</text>
        <dbReference type="Rhea" id="RHEA:28875"/>
        <dbReference type="ChEBI" id="CHEBI:15378"/>
        <dbReference type="ChEBI" id="CHEBI:58315"/>
    </reaction>
    <physiologicalReaction direction="right-to-left" evidence="15">
        <dbReference type="Rhea" id="RHEA:28877"/>
    </physiologicalReaction>
</comment>
<evidence type="ECO:0000256" key="16">
    <source>
        <dbReference type="ARBA" id="ARBA00048776"/>
    </source>
</evidence>
<dbReference type="InterPro" id="IPR004840">
    <property type="entry name" value="Amino_acid_permease_CS"/>
</dbReference>
<dbReference type="PROSITE" id="PS00218">
    <property type="entry name" value="AMINO_ACID_PERMEASE_1"/>
    <property type="match status" value="1"/>
</dbReference>
<dbReference type="Gene3D" id="1.20.1740.10">
    <property type="entry name" value="Amino acid/polyamine transporter I"/>
    <property type="match status" value="1"/>
</dbReference>
<keyword evidence="20" id="KW-1185">Reference proteome</keyword>
<evidence type="ECO:0000313" key="19">
    <source>
        <dbReference type="EMBL" id="CPR17084.1"/>
    </source>
</evidence>
<dbReference type="AlphaFoldDB" id="A0A0G4JVL8"/>
<feature type="transmembrane region" description="Helical" evidence="17">
    <location>
        <begin position="46"/>
        <end position="62"/>
    </location>
</feature>
<sequence length="452" mass="49179">MDGQQQDGTLKRGLKNRHIQLIALGGAVGTGLFLGIAQTIKMAGPSVILGYAIGGLIAFLIMRQLGEMVVEEPVAGSFSHFAYKYWGDFAGFASGWNYWVLYVLVAMAELSAVGIYVQYWWPDIPTWVSAAVFFLVVNAINLANVKIYGEMEFWFAIIKVAAIIGMIVFGGWLLISGTGGPEATVTNLWAQGGFFPNGTTGLLMAMAVIMFSFGGLELVGITAAEADNPEKSIPRATNQVIYRILIFYIGSLTILLSLYPWGKVVEGGSPFVMIFHELNSNVVATVLNIVVLTAALSVYNSCVYCNSRMLYGLSRQGNGPKVLRTVDSRGVPVVAIGVSALATAFCVLINYLIPGKAFELLMSLVVSALMINWAMISLAHLKFRAKKDSEGTVTKYKALFYPLGNYICLLFLAGVLVVMYLTPGIRISVLLIPVWLIILGVGYFIKQKNQNR</sequence>
<dbReference type="GO" id="GO:0006865">
    <property type="term" value="P:amino acid transport"/>
    <property type="evidence" value="ECO:0007669"/>
    <property type="project" value="UniProtKB-KW"/>
</dbReference>
<feature type="transmembrane region" description="Helical" evidence="17">
    <location>
        <begin position="195"/>
        <end position="219"/>
    </location>
</feature>
<dbReference type="OrthoDB" id="5297508at2"/>
<reference evidence="20" key="1">
    <citation type="submission" date="2015-01" db="EMBL/GenBank/DDBJ databases">
        <authorList>
            <person name="Paterson Steve"/>
        </authorList>
    </citation>
    <scope>NUCLEOTIDE SEQUENCE [LARGE SCALE GENOMIC DNA]</scope>
    <source>
        <strain evidence="20">OBR1</strain>
    </source>
</reference>
<keyword evidence="4" id="KW-1003">Cell membrane</keyword>
<keyword evidence="8 17" id="KW-1133">Transmembrane helix</keyword>
<feature type="transmembrane region" description="Helical" evidence="17">
    <location>
        <begin position="399"/>
        <end position="421"/>
    </location>
</feature>